<organism evidence="4 5">
    <name type="scientific">Yinghuangia soli</name>
    <dbReference type="NCBI Taxonomy" id="2908204"/>
    <lineage>
        <taxon>Bacteria</taxon>
        <taxon>Bacillati</taxon>
        <taxon>Actinomycetota</taxon>
        <taxon>Actinomycetes</taxon>
        <taxon>Kitasatosporales</taxon>
        <taxon>Streptomycetaceae</taxon>
        <taxon>Yinghuangia</taxon>
    </lineage>
</organism>
<keyword evidence="5" id="KW-1185">Reference proteome</keyword>
<name>A0AA41U2T4_9ACTN</name>
<dbReference type="RefSeq" id="WP_235053173.1">
    <property type="nucleotide sequence ID" value="NZ_JAKFHA010000009.1"/>
</dbReference>
<dbReference type="EMBL" id="JAKFHA010000009">
    <property type="protein sequence ID" value="MCF2529007.1"/>
    <property type="molecule type" value="Genomic_DNA"/>
</dbReference>
<dbReference type="Proteomes" id="UP001165378">
    <property type="component" value="Unassembled WGS sequence"/>
</dbReference>
<feature type="chain" id="PRO_5041450013" evidence="2">
    <location>
        <begin position="23"/>
        <end position="233"/>
    </location>
</feature>
<dbReference type="PROSITE" id="PS51257">
    <property type="entry name" value="PROKAR_LIPOPROTEIN"/>
    <property type="match status" value="1"/>
</dbReference>
<sequence length="233" mass="24735">MTPRTKAAALLAAAVFGLPALAACSSDGDKSPAPTAPIVDARGPRAEVANPPSTTSVDAGFARDMKVHHTQAVEMSFIVRDQTQDEATRRLAYDIITTQQNQIGQMTGWLDLWGLTQTTTDAPMKWMSAEGMAAMGGHAMAPGQTMPTGPDTPQMPGMATKAQLEQLRTLKGPQAEVLFLQLMITHHQAGVAMAQDGLNHAQSDTVKALAKGMVNGQKSEIDLMRTMLAERGA</sequence>
<evidence type="ECO:0000313" key="4">
    <source>
        <dbReference type="EMBL" id="MCF2529007.1"/>
    </source>
</evidence>
<dbReference type="Pfam" id="PF03713">
    <property type="entry name" value="DUF305"/>
    <property type="match status" value="1"/>
</dbReference>
<dbReference type="InterPro" id="IPR005183">
    <property type="entry name" value="DUF305_CopM-like"/>
</dbReference>
<protein>
    <submittedName>
        <fullName evidence="4">DUF305 domain-containing protein</fullName>
    </submittedName>
</protein>
<feature type="domain" description="DUF305" evidence="3">
    <location>
        <begin position="58"/>
        <end position="228"/>
    </location>
</feature>
<dbReference type="PANTHER" id="PTHR36933:SF1">
    <property type="entry name" value="SLL0788 PROTEIN"/>
    <property type="match status" value="1"/>
</dbReference>
<evidence type="ECO:0000256" key="2">
    <source>
        <dbReference type="SAM" id="SignalP"/>
    </source>
</evidence>
<gene>
    <name evidence="4" type="ORF">LZ495_17555</name>
</gene>
<proteinExistence type="predicted"/>
<feature type="region of interest" description="Disordered" evidence="1">
    <location>
        <begin position="25"/>
        <end position="56"/>
    </location>
</feature>
<keyword evidence="2" id="KW-0732">Signal</keyword>
<evidence type="ECO:0000259" key="3">
    <source>
        <dbReference type="Pfam" id="PF03713"/>
    </source>
</evidence>
<reference evidence="4" key="1">
    <citation type="submission" date="2022-01" db="EMBL/GenBank/DDBJ databases">
        <title>Genome-Based Taxonomic Classification of the Phylum Actinobacteria.</title>
        <authorList>
            <person name="Gao Y."/>
        </authorList>
    </citation>
    <scope>NUCLEOTIDE SEQUENCE</scope>
    <source>
        <strain evidence="4">KLBMP 8922</strain>
    </source>
</reference>
<accession>A0AA41U2T4</accession>
<dbReference type="AlphaFoldDB" id="A0AA41U2T4"/>
<dbReference type="PANTHER" id="PTHR36933">
    <property type="entry name" value="SLL0788 PROTEIN"/>
    <property type="match status" value="1"/>
</dbReference>
<evidence type="ECO:0000256" key="1">
    <source>
        <dbReference type="SAM" id="MobiDB-lite"/>
    </source>
</evidence>
<dbReference type="Gene3D" id="1.20.1260.10">
    <property type="match status" value="1"/>
</dbReference>
<comment type="caution">
    <text evidence="4">The sequence shown here is derived from an EMBL/GenBank/DDBJ whole genome shotgun (WGS) entry which is preliminary data.</text>
</comment>
<feature type="signal peptide" evidence="2">
    <location>
        <begin position="1"/>
        <end position="22"/>
    </location>
</feature>
<evidence type="ECO:0000313" key="5">
    <source>
        <dbReference type="Proteomes" id="UP001165378"/>
    </source>
</evidence>
<dbReference type="InterPro" id="IPR012347">
    <property type="entry name" value="Ferritin-like"/>
</dbReference>